<keyword evidence="1" id="KW-0732">Signal</keyword>
<dbReference type="InterPro" id="IPR047185">
    <property type="entry name" value="GLRX1"/>
</dbReference>
<feature type="signal peptide" evidence="1">
    <location>
        <begin position="1"/>
        <end position="23"/>
    </location>
</feature>
<keyword evidence="3" id="KW-1185">Reference proteome</keyword>
<dbReference type="AlphaFoldDB" id="A0A0G4EMR2"/>
<dbReference type="GO" id="GO:0015038">
    <property type="term" value="F:glutathione disulfide oxidoreductase activity"/>
    <property type="evidence" value="ECO:0007669"/>
    <property type="project" value="TreeGrafter"/>
</dbReference>
<dbReference type="SUPFAM" id="SSF52833">
    <property type="entry name" value="Thioredoxin-like"/>
    <property type="match status" value="1"/>
</dbReference>
<accession>A0A0G4EMR2</accession>
<name>A0A0G4EMR2_VITBC</name>
<feature type="chain" id="PRO_5005187880" evidence="1">
    <location>
        <begin position="24"/>
        <end position="177"/>
    </location>
</feature>
<dbReference type="GO" id="GO:0005739">
    <property type="term" value="C:mitochondrion"/>
    <property type="evidence" value="ECO:0007669"/>
    <property type="project" value="TreeGrafter"/>
</dbReference>
<dbReference type="PROSITE" id="PS51354">
    <property type="entry name" value="GLUTAREDOXIN_2"/>
    <property type="match status" value="1"/>
</dbReference>
<dbReference type="PANTHER" id="PTHR46185:SF1">
    <property type="entry name" value="GLUTAREDOXIN-1"/>
    <property type="match status" value="1"/>
</dbReference>
<proteinExistence type="predicted"/>
<gene>
    <name evidence="2" type="ORF">Vbra_7906</name>
</gene>
<dbReference type="PANTHER" id="PTHR46185">
    <property type="entry name" value="GLUTAREDOXIN-1"/>
    <property type="match status" value="1"/>
</dbReference>
<dbReference type="InterPro" id="IPR036249">
    <property type="entry name" value="Thioredoxin-like_sf"/>
</dbReference>
<evidence type="ECO:0000256" key="1">
    <source>
        <dbReference type="SAM" id="SignalP"/>
    </source>
</evidence>
<evidence type="ECO:0000313" key="2">
    <source>
        <dbReference type="EMBL" id="CEL98302.1"/>
    </source>
</evidence>
<organism evidence="2 3">
    <name type="scientific">Vitrella brassicaformis (strain CCMP3155)</name>
    <dbReference type="NCBI Taxonomy" id="1169540"/>
    <lineage>
        <taxon>Eukaryota</taxon>
        <taxon>Sar</taxon>
        <taxon>Alveolata</taxon>
        <taxon>Colpodellida</taxon>
        <taxon>Vitrellaceae</taxon>
        <taxon>Vitrella</taxon>
    </lineage>
</organism>
<dbReference type="VEuPathDB" id="CryptoDB:Vbra_7906"/>
<evidence type="ECO:0000313" key="3">
    <source>
        <dbReference type="Proteomes" id="UP000041254"/>
    </source>
</evidence>
<dbReference type="InParanoid" id="A0A0G4EMR2"/>
<dbReference type="EMBL" id="CDMY01000267">
    <property type="protein sequence ID" value="CEL98302.1"/>
    <property type="molecule type" value="Genomic_DNA"/>
</dbReference>
<dbReference type="OrthoDB" id="418495at2759"/>
<protein>
    <submittedName>
        <fullName evidence="2">Uncharacterized protein</fullName>
    </submittedName>
</protein>
<dbReference type="PhylomeDB" id="A0A0G4EMR2"/>
<reference evidence="2 3" key="1">
    <citation type="submission" date="2014-11" db="EMBL/GenBank/DDBJ databases">
        <authorList>
            <person name="Zhu J."/>
            <person name="Qi W."/>
            <person name="Song R."/>
        </authorList>
    </citation>
    <scope>NUCLEOTIDE SEQUENCE [LARGE SCALE GENOMIC DNA]</scope>
</reference>
<sequence length="177" mass="19474">MINMPSLVQIIALCAALCVSVDAFQPSISAATPLARHHQQQTSTPTRLRNGVSSLRLAVSPAAKQFVDERIRNFPIMVFGQSFCPFTRGVLNRFHLHFGKTVKPKGFGSEFIDQLDESLKDSIQDYLEELTGARTTPRVFFEGKFLGGGEEVADMGKQGKLTTMLLKAGYLDLPVAK</sequence>
<dbReference type="STRING" id="1169540.A0A0G4EMR2"/>
<dbReference type="Gene3D" id="3.40.30.10">
    <property type="entry name" value="Glutaredoxin"/>
    <property type="match status" value="1"/>
</dbReference>
<dbReference type="Proteomes" id="UP000041254">
    <property type="component" value="Unassembled WGS sequence"/>
</dbReference>